<accession>A0A443QJC6</accession>
<reference evidence="2 3" key="1">
    <citation type="journal article" date="2018" name="Gigascience">
        <title>Genomes of trombidid mites reveal novel predicted allergens and laterally-transferred genes associated with secondary metabolism.</title>
        <authorList>
            <person name="Dong X."/>
            <person name="Chaisiri K."/>
            <person name="Xia D."/>
            <person name="Armstrong S.D."/>
            <person name="Fang Y."/>
            <person name="Donnelly M.J."/>
            <person name="Kadowaki T."/>
            <person name="McGarry J.W."/>
            <person name="Darby A.C."/>
            <person name="Makepeace B.L."/>
        </authorList>
    </citation>
    <scope>NUCLEOTIDE SEQUENCE [LARGE SCALE GENOMIC DNA]</scope>
    <source>
        <strain evidence="2">UoL-WK</strain>
    </source>
</reference>
<keyword evidence="3" id="KW-1185">Reference proteome</keyword>
<keyword evidence="1" id="KW-0812">Transmembrane</keyword>
<organism evidence="2 3">
    <name type="scientific">Dinothrombium tinctorium</name>
    <dbReference type="NCBI Taxonomy" id="1965070"/>
    <lineage>
        <taxon>Eukaryota</taxon>
        <taxon>Metazoa</taxon>
        <taxon>Ecdysozoa</taxon>
        <taxon>Arthropoda</taxon>
        <taxon>Chelicerata</taxon>
        <taxon>Arachnida</taxon>
        <taxon>Acari</taxon>
        <taxon>Acariformes</taxon>
        <taxon>Trombidiformes</taxon>
        <taxon>Prostigmata</taxon>
        <taxon>Anystina</taxon>
        <taxon>Parasitengona</taxon>
        <taxon>Trombidioidea</taxon>
        <taxon>Trombidiidae</taxon>
        <taxon>Dinothrombium</taxon>
    </lineage>
</organism>
<name>A0A443QJC6_9ACAR</name>
<keyword evidence="1" id="KW-1133">Transmembrane helix</keyword>
<dbReference type="PANTHER" id="PTHR31859:SF9">
    <property type="entry name" value="TETRATRICOPEPTIDE REPEAT PROTEIN 39B"/>
    <property type="match status" value="1"/>
</dbReference>
<dbReference type="PANTHER" id="PTHR31859">
    <property type="entry name" value="TETRATRICOPEPTIDE REPEAT PROTEIN 39 FAMILY MEMBER"/>
    <property type="match status" value="1"/>
</dbReference>
<evidence type="ECO:0000313" key="3">
    <source>
        <dbReference type="Proteomes" id="UP000285301"/>
    </source>
</evidence>
<evidence type="ECO:0000256" key="1">
    <source>
        <dbReference type="SAM" id="Phobius"/>
    </source>
</evidence>
<dbReference type="InterPro" id="IPR019412">
    <property type="entry name" value="IML2/TPR_39"/>
</dbReference>
<dbReference type="EMBL" id="NCKU01006836">
    <property type="protein sequence ID" value="RWS03113.1"/>
    <property type="molecule type" value="Genomic_DNA"/>
</dbReference>
<protein>
    <submittedName>
        <fullName evidence="2">Tetratricopeptide repeat protein 39B-like protein</fullName>
    </submittedName>
</protein>
<keyword evidence="1" id="KW-0472">Membrane</keyword>
<dbReference type="Pfam" id="PF10300">
    <property type="entry name" value="Iml2-TPR_39"/>
    <property type="match status" value="1"/>
</dbReference>
<dbReference type="AlphaFoldDB" id="A0A443QJC6"/>
<dbReference type="Proteomes" id="UP000285301">
    <property type="component" value="Unassembled WGS sequence"/>
</dbReference>
<gene>
    <name evidence="2" type="ORF">B4U79_08626</name>
</gene>
<sequence length="562" mass="65868">MSDNKMTLLELLDDTVQHTPLFLNNEYEKCREKFALLKESSMYHHFGWCLIYYVESILTMNKEIMKIALEEIEKLLNIYNKKYRKHCGIFSHRNFDNYSDEEVHAELSYSILLSSSALLGALYDPSFSGFIKGAYRMTSGYMGLREGQHILNARKNWQHPRVKEHYEALLKFFLGLFEIVIAYMPAKLSRLLDFIGFSGRLENGIEFLESSFMIKNTYGSLVSGLVLIFIYMFSEYFYGLGDSKLEMIKKVEIDCLSIHPKSAYTAAVSVSIKLLEAKFDEVITLCEEQLSSNIEYPQYVQYIFYWFKSWSNAYQCKWKEAANGMRGLLGCKWSPALFNYIYGSFLFMEMNKSEDFQCDDDLRELFEKIPTLRQKIGGRKVFHDNFVVSRSQKCIKGSSRFFLPTYELFYIWNYFAIVSKQAKSLDTIFGDIKSRLASGEDEFESYDDYANLLFLKAVVLKHRNQENDAKALFFQIMKQEKKLKNDYFLLAHCAFEIGLIHFKNEEYFEAKSWLNKSKKNFSGYLTECLLHFRADIVLNRIRSIEKATKENVEQRISNCSEC</sequence>
<evidence type="ECO:0000313" key="2">
    <source>
        <dbReference type="EMBL" id="RWS03113.1"/>
    </source>
</evidence>
<comment type="caution">
    <text evidence="2">The sequence shown here is derived from an EMBL/GenBank/DDBJ whole genome shotgun (WGS) entry which is preliminary data.</text>
</comment>
<dbReference type="OrthoDB" id="43460at2759"/>
<feature type="transmembrane region" description="Helical" evidence="1">
    <location>
        <begin position="218"/>
        <end position="240"/>
    </location>
</feature>
<proteinExistence type="predicted"/>